<feature type="transmembrane region" description="Helical" evidence="8">
    <location>
        <begin position="132"/>
        <end position="149"/>
    </location>
</feature>
<evidence type="ECO:0000256" key="4">
    <source>
        <dbReference type="ARBA" id="ARBA00022679"/>
    </source>
</evidence>
<accession>A0A923LFD5</accession>
<keyword evidence="5 8" id="KW-0812">Transmembrane</keyword>
<evidence type="ECO:0000256" key="5">
    <source>
        <dbReference type="ARBA" id="ARBA00022692"/>
    </source>
</evidence>
<evidence type="ECO:0000256" key="6">
    <source>
        <dbReference type="ARBA" id="ARBA00022989"/>
    </source>
</evidence>
<evidence type="ECO:0000256" key="2">
    <source>
        <dbReference type="ARBA" id="ARBA00022475"/>
    </source>
</evidence>
<feature type="transmembrane region" description="Helical" evidence="8">
    <location>
        <begin position="357"/>
        <end position="377"/>
    </location>
</feature>
<keyword evidence="10" id="KW-1185">Reference proteome</keyword>
<dbReference type="EMBL" id="JACOOR010000010">
    <property type="protein sequence ID" value="MBC5661037.1"/>
    <property type="molecule type" value="Genomic_DNA"/>
</dbReference>
<evidence type="ECO:0000256" key="3">
    <source>
        <dbReference type="ARBA" id="ARBA00022676"/>
    </source>
</evidence>
<feature type="transmembrane region" description="Helical" evidence="8">
    <location>
        <begin position="231"/>
        <end position="247"/>
    </location>
</feature>
<dbReference type="PANTHER" id="PTHR33908">
    <property type="entry name" value="MANNOSYLTRANSFERASE YKCB-RELATED"/>
    <property type="match status" value="1"/>
</dbReference>
<evidence type="ECO:0000313" key="9">
    <source>
        <dbReference type="EMBL" id="MBC5661037.1"/>
    </source>
</evidence>
<dbReference type="Proteomes" id="UP000649345">
    <property type="component" value="Unassembled WGS sequence"/>
</dbReference>
<proteinExistence type="predicted"/>
<evidence type="ECO:0000256" key="8">
    <source>
        <dbReference type="SAM" id="Phobius"/>
    </source>
</evidence>
<dbReference type="GO" id="GO:0016763">
    <property type="term" value="F:pentosyltransferase activity"/>
    <property type="evidence" value="ECO:0007669"/>
    <property type="project" value="TreeGrafter"/>
</dbReference>
<keyword evidence="6 8" id="KW-1133">Transmembrane helix</keyword>
<reference evidence="9" key="1">
    <citation type="submission" date="2020-08" db="EMBL/GenBank/DDBJ databases">
        <title>Genome public.</title>
        <authorList>
            <person name="Liu C."/>
            <person name="Sun Q."/>
        </authorList>
    </citation>
    <scope>NUCLEOTIDE SEQUENCE</scope>
    <source>
        <strain evidence="9">NSJ-68</strain>
    </source>
</reference>
<feature type="transmembrane region" description="Helical" evidence="8">
    <location>
        <begin position="322"/>
        <end position="345"/>
    </location>
</feature>
<name>A0A923LFD5_9FIRM</name>
<comment type="subcellular location">
    <subcellularLocation>
        <location evidence="1">Cell membrane</location>
        <topology evidence="1">Multi-pass membrane protein</topology>
    </subcellularLocation>
</comment>
<feature type="transmembrane region" description="Helical" evidence="8">
    <location>
        <begin position="383"/>
        <end position="401"/>
    </location>
</feature>
<comment type="caution">
    <text evidence="9">The sequence shown here is derived from an EMBL/GenBank/DDBJ whole genome shotgun (WGS) entry which is preliminary data.</text>
</comment>
<gene>
    <name evidence="9" type="ORF">H8S44_14875</name>
</gene>
<keyword evidence="3" id="KW-0328">Glycosyltransferase</keyword>
<dbReference type="RefSeq" id="WP_186873977.1">
    <property type="nucleotide sequence ID" value="NZ_JACOOR010000010.1"/>
</dbReference>
<feature type="transmembrane region" description="Helical" evidence="8">
    <location>
        <begin position="413"/>
        <end position="436"/>
    </location>
</feature>
<keyword evidence="4" id="KW-0808">Transferase</keyword>
<evidence type="ECO:0000313" key="10">
    <source>
        <dbReference type="Proteomes" id="UP000649345"/>
    </source>
</evidence>
<organism evidence="9 10">
    <name type="scientific">Anaerosacchariphilus hominis</name>
    <dbReference type="NCBI Taxonomy" id="2763017"/>
    <lineage>
        <taxon>Bacteria</taxon>
        <taxon>Bacillati</taxon>
        <taxon>Bacillota</taxon>
        <taxon>Clostridia</taxon>
        <taxon>Lachnospirales</taxon>
        <taxon>Lachnospiraceae</taxon>
        <taxon>Anaerosacchariphilus</taxon>
    </lineage>
</organism>
<dbReference type="InterPro" id="IPR050297">
    <property type="entry name" value="LipidA_mod_glycosyltrf_83"/>
</dbReference>
<protein>
    <recommendedName>
        <fullName evidence="11">Glycosyltransferase family 39 protein</fullName>
    </recommendedName>
</protein>
<feature type="transmembrane region" description="Helical" evidence="8">
    <location>
        <begin position="101"/>
        <end position="120"/>
    </location>
</feature>
<feature type="transmembrane region" description="Helical" evidence="8">
    <location>
        <begin position="13"/>
        <end position="32"/>
    </location>
</feature>
<sequence>MNIFTGLKKEQNASIRLILCIGLCLRIFYLLYTPCGIRSNDFWEIRSDSWGHAAYILNLLEGHLPRTNTVQFYQQPFYYLLSAGLARISLLLMPGLSAYRLVSFGQIVSCTASCITLFLVKKLGETLRLSMAGLQILLLYVAFTPVFILNSGSVTPDALTTCFLTAEFLVTLLWKQRPCRKYLFALAFLYGFGIMTKISCATIVPFTALVFLQKLFQEKDCRRRLCLLKDYLLFGCISLPLGLWYALRNWLLFRQPLTYVPDLGKTSYLYRGDHSLVSRLFYVDIRNLFSGPYAVVADDYNVPVYFLKSSLFGEFHFSVPGLIPAMLLWSALLLALLFVAALLWNLRNPSGRFRKELLLMTFLFYGSILFFNIKYPYGCSMDYRYMGFFSVLGGCLFGTYADERWKKGGAYGFAIVRLPFLLYAVCSFLMYTFAAWC</sequence>
<evidence type="ECO:0008006" key="11">
    <source>
        <dbReference type="Google" id="ProtNLM"/>
    </source>
</evidence>
<keyword evidence="7 8" id="KW-0472">Membrane</keyword>
<dbReference type="AlphaFoldDB" id="A0A923LFD5"/>
<feature type="transmembrane region" description="Helical" evidence="8">
    <location>
        <begin position="182"/>
        <end position="211"/>
    </location>
</feature>
<evidence type="ECO:0000256" key="1">
    <source>
        <dbReference type="ARBA" id="ARBA00004651"/>
    </source>
</evidence>
<dbReference type="PANTHER" id="PTHR33908:SF11">
    <property type="entry name" value="MEMBRANE PROTEIN"/>
    <property type="match status" value="1"/>
</dbReference>
<evidence type="ECO:0000256" key="7">
    <source>
        <dbReference type="ARBA" id="ARBA00023136"/>
    </source>
</evidence>
<dbReference type="GO" id="GO:0009103">
    <property type="term" value="P:lipopolysaccharide biosynthetic process"/>
    <property type="evidence" value="ECO:0007669"/>
    <property type="project" value="UniProtKB-ARBA"/>
</dbReference>
<dbReference type="GO" id="GO:0005886">
    <property type="term" value="C:plasma membrane"/>
    <property type="evidence" value="ECO:0007669"/>
    <property type="project" value="UniProtKB-SubCell"/>
</dbReference>
<keyword evidence="2" id="KW-1003">Cell membrane</keyword>